<dbReference type="Gene3D" id="2.130.10.10">
    <property type="entry name" value="YVTN repeat-like/Quinoprotein amine dehydrogenase"/>
    <property type="match status" value="1"/>
</dbReference>
<reference evidence="1 2" key="1">
    <citation type="submission" date="2024-04" db="EMBL/GenBank/DDBJ databases">
        <title>The reference genome of an endangered Asteraceae, Deinandra increscens subsp. villosa, native to the Central Coast of California.</title>
        <authorList>
            <person name="Guilliams M."/>
            <person name="Hasenstab-Lehman K."/>
            <person name="Meyer R."/>
            <person name="Mcevoy S."/>
        </authorList>
    </citation>
    <scope>NUCLEOTIDE SEQUENCE [LARGE SCALE GENOMIC DNA]</scope>
    <source>
        <tissue evidence="1">Leaf</tissue>
    </source>
</reference>
<sequence>MHILPCQDSSKILSCSSSSPSWCQHHHIHQHTNRKFEQKTTIFWEFEEESKTWVQVKSPYDLVSCVNNNCTKVGVIEPDDDDRSRIVLGQDQDSILTEGQRKKKVKSEERKIGGLGSRNRISVTKMSDDSIWVTGVSGSIYERFWNGIQWVIAPHELPLQAGYAISVFLVKHTVLALSEAGILYQMLLSENSQPYWVEFPPILDSSTAIRIKSGVISFDRESIYFCTMNGLLLELSEISTPRWLNHGKPPGANVAAIVEAAATRPQVIFTISSTGDLYEFDPSSKPLWKKHIWSQESTHDTALTPLSGCTTHRITGTRSDSLFLLTKGGNLVERRLHQRKWKWVVHGSPKDQQFTSMTLVTVDETHTSSSSLFLATASGSVVEFNISKQEGKKTWVNHAHPPQAKLAKGVAGLQLQAGRLIFPLDDGRLGELHQSRTGGDEVGPNPPVNRRRVSAKYTWSIIDAPESEGWNAEYCTEDRGPLNCISGVKEEINGDENEITRSGSRRRSGNHKAVENYYLVSPGGRSREEPSDFDRETSLGVNFRLRVVNEGRSFVFVTDGGVIYEYLSVETAWFWIKHEHPVNMKGAVGNYNGSLFLINENKDLMIGERSGNEMTWVNGSAMKKGKQVIGGPPWDVAPSKSPRVTPEDSLFFVSKTGGLVQLTVALKKLKWKDCRNPANTKIASIVDQEVFRENIVFVVGIDGHLYQYNKVTGLWHRHHQSRHMVLSRQPGTAMRGSRQSLSGSLFMISEDGRLIEYYWNPMDGWGWVEHGSPCPGVTLVGSTGPCVGGNQVFLVGSDGNAYLRYWDRTIWKWGDCGFPSAGNIVGENREEEEVCVDQEIRVKTRKEYQTESESCDPKVAPTRPIPFTEESVIFELKDGRLAEMRRTYDRQWVWWRTIGTPTTRCNVVYWTAAAS</sequence>
<evidence type="ECO:0000313" key="1">
    <source>
        <dbReference type="EMBL" id="KAK9079396.1"/>
    </source>
</evidence>
<dbReference type="Proteomes" id="UP001408789">
    <property type="component" value="Unassembled WGS sequence"/>
</dbReference>
<dbReference type="Gene3D" id="2.120.10.70">
    <property type="entry name" value="Fucose-specific lectin"/>
    <property type="match status" value="1"/>
</dbReference>
<dbReference type="InterPro" id="IPR015943">
    <property type="entry name" value="WD40/YVTN_repeat-like_dom_sf"/>
</dbReference>
<comment type="caution">
    <text evidence="1">The sequence shown here is derived from an EMBL/GenBank/DDBJ whole genome shotgun (WGS) entry which is preliminary data.</text>
</comment>
<dbReference type="AlphaFoldDB" id="A0AAP0HC73"/>
<gene>
    <name evidence="1" type="ORF">SSX86_001067</name>
</gene>
<accession>A0AAP0HC73</accession>
<proteinExistence type="predicted"/>
<keyword evidence="2" id="KW-1185">Reference proteome</keyword>
<dbReference type="EMBL" id="JBCNJP010000003">
    <property type="protein sequence ID" value="KAK9079396.1"/>
    <property type="molecule type" value="Genomic_DNA"/>
</dbReference>
<protein>
    <submittedName>
        <fullName evidence="1">Uncharacterized protein</fullName>
    </submittedName>
</protein>
<organism evidence="1 2">
    <name type="scientific">Deinandra increscens subsp. villosa</name>
    <dbReference type="NCBI Taxonomy" id="3103831"/>
    <lineage>
        <taxon>Eukaryota</taxon>
        <taxon>Viridiplantae</taxon>
        <taxon>Streptophyta</taxon>
        <taxon>Embryophyta</taxon>
        <taxon>Tracheophyta</taxon>
        <taxon>Spermatophyta</taxon>
        <taxon>Magnoliopsida</taxon>
        <taxon>eudicotyledons</taxon>
        <taxon>Gunneridae</taxon>
        <taxon>Pentapetalae</taxon>
        <taxon>asterids</taxon>
        <taxon>campanulids</taxon>
        <taxon>Asterales</taxon>
        <taxon>Asteraceae</taxon>
        <taxon>Asteroideae</taxon>
        <taxon>Heliantheae alliance</taxon>
        <taxon>Madieae</taxon>
        <taxon>Madiinae</taxon>
        <taxon>Deinandra</taxon>
    </lineage>
</organism>
<name>A0AAP0HC73_9ASTR</name>
<dbReference type="PANTHER" id="PTHR36893">
    <property type="entry name" value="OS01G0275950 PROTEIN"/>
    <property type="match status" value="1"/>
</dbReference>
<dbReference type="SUPFAM" id="SSF89372">
    <property type="entry name" value="Fucose-specific lectin"/>
    <property type="match status" value="2"/>
</dbReference>
<dbReference type="PANTHER" id="PTHR36893:SF1">
    <property type="entry name" value="BULB-TYPE LECTIN DOMAIN-CONTAINING PROTEIN"/>
    <property type="match status" value="1"/>
</dbReference>
<evidence type="ECO:0000313" key="2">
    <source>
        <dbReference type="Proteomes" id="UP001408789"/>
    </source>
</evidence>